<accession>A0ABT1Q5A1</accession>
<proteinExistence type="predicted"/>
<comment type="caution">
    <text evidence="2">The sequence shown here is derived from an EMBL/GenBank/DDBJ whole genome shotgun (WGS) entry which is preliminary data.</text>
</comment>
<dbReference type="Pfam" id="PF05270">
    <property type="entry name" value="AbfB"/>
    <property type="match status" value="1"/>
</dbReference>
<dbReference type="SUPFAM" id="SSF110221">
    <property type="entry name" value="AbfB domain"/>
    <property type="match status" value="1"/>
</dbReference>
<gene>
    <name evidence="2" type="ORF">NGB36_32180</name>
</gene>
<dbReference type="Gene3D" id="2.80.10.50">
    <property type="match status" value="1"/>
</dbReference>
<evidence type="ECO:0000313" key="3">
    <source>
        <dbReference type="Proteomes" id="UP001057702"/>
    </source>
</evidence>
<reference evidence="2" key="1">
    <citation type="submission" date="2022-06" db="EMBL/GenBank/DDBJ databases">
        <title>Draft genome sequence of Streptomyces sp. RB6PN25 isolated from peat swamp forest in Thailand.</title>
        <authorList>
            <person name="Duangmal K."/>
            <person name="Klaysubun C."/>
        </authorList>
    </citation>
    <scope>NUCLEOTIDE SEQUENCE</scope>
    <source>
        <strain evidence="2">RB6PN25</strain>
    </source>
</reference>
<dbReference type="Proteomes" id="UP001057702">
    <property type="component" value="Unassembled WGS sequence"/>
</dbReference>
<dbReference type="InterPro" id="IPR036195">
    <property type="entry name" value="AbfB_ABD_sf"/>
</dbReference>
<evidence type="ECO:0000259" key="1">
    <source>
        <dbReference type="Pfam" id="PF05270"/>
    </source>
</evidence>
<dbReference type="EMBL" id="JANFNG010000051">
    <property type="protein sequence ID" value="MCQ4085099.1"/>
    <property type="molecule type" value="Genomic_DNA"/>
</dbReference>
<name>A0ABT1Q5A1_9ACTN</name>
<organism evidence="2 3">
    <name type="scientific">Streptomyces humicola</name>
    <dbReference type="NCBI Taxonomy" id="2953240"/>
    <lineage>
        <taxon>Bacteria</taxon>
        <taxon>Bacillati</taxon>
        <taxon>Actinomycetota</taxon>
        <taxon>Actinomycetes</taxon>
        <taxon>Kitasatosporales</taxon>
        <taxon>Streptomycetaceae</taxon>
        <taxon>Streptomyces</taxon>
    </lineage>
</organism>
<keyword evidence="3" id="KW-1185">Reference proteome</keyword>
<dbReference type="RefSeq" id="WP_255924213.1">
    <property type="nucleotide sequence ID" value="NZ_JANFNG010000051.1"/>
</dbReference>
<protein>
    <submittedName>
        <fullName evidence="2">AbfB domain-containing protein</fullName>
    </submittedName>
</protein>
<feature type="domain" description="Alpha-L-arabinofuranosidase B arabinose-binding" evidence="1">
    <location>
        <begin position="45"/>
        <end position="96"/>
    </location>
</feature>
<sequence>MQTEGVSAGVTAAAATHGAGWRTKTGYGAASSRHSETTSRCLHRWGTNGQGNSFQSYNYPSTYIRHYDYDVYIAGDGGSNAWDSATSWTDDVSWVVSAPWAP</sequence>
<evidence type="ECO:0000313" key="2">
    <source>
        <dbReference type="EMBL" id="MCQ4085099.1"/>
    </source>
</evidence>
<dbReference type="InterPro" id="IPR007934">
    <property type="entry name" value="AbfB_ABD"/>
</dbReference>